<dbReference type="SUPFAM" id="SSF52540">
    <property type="entry name" value="P-loop containing nucleoside triphosphate hydrolases"/>
    <property type="match status" value="1"/>
</dbReference>
<evidence type="ECO:0000256" key="4">
    <source>
        <dbReference type="ARBA" id="ARBA00022840"/>
    </source>
</evidence>
<protein>
    <submittedName>
        <fullName evidence="12">ATP-dependent RNA helicase RhlE</fullName>
        <ecNumber evidence="12">3.6.4.13</ecNumber>
    </submittedName>
</protein>
<evidence type="ECO:0000259" key="10">
    <source>
        <dbReference type="PROSITE" id="PS51194"/>
    </source>
</evidence>
<keyword evidence="4 7" id="KW-0067">ATP-binding</keyword>
<organism evidence="12 13">
    <name type="scientific">Vibrio tapetis subsp. tapetis</name>
    <dbReference type="NCBI Taxonomy" id="1671868"/>
    <lineage>
        <taxon>Bacteria</taxon>
        <taxon>Pseudomonadati</taxon>
        <taxon>Pseudomonadota</taxon>
        <taxon>Gammaproteobacteria</taxon>
        <taxon>Vibrionales</taxon>
        <taxon>Vibrionaceae</taxon>
        <taxon>Vibrio</taxon>
    </lineage>
</organism>
<dbReference type="SMART" id="SM00487">
    <property type="entry name" value="DEXDc"/>
    <property type="match status" value="1"/>
</dbReference>
<dbReference type="InterPro" id="IPR011545">
    <property type="entry name" value="DEAD/DEAH_box_helicase_dom"/>
</dbReference>
<dbReference type="PANTHER" id="PTHR47959:SF2">
    <property type="entry name" value="ATP-DEPENDENT RNA HELICASE DEAD BOX FAMILY"/>
    <property type="match status" value="1"/>
</dbReference>
<dbReference type="InterPro" id="IPR001650">
    <property type="entry name" value="Helicase_C-like"/>
</dbReference>
<gene>
    <name evidence="12" type="primary">rhlE</name>
    <name evidence="12" type="ORF">VTAP4600_B0858</name>
</gene>
<dbReference type="KEGG" id="vta:B0858"/>
<dbReference type="Pfam" id="PF00270">
    <property type="entry name" value="DEAD"/>
    <property type="match status" value="1"/>
</dbReference>
<evidence type="ECO:0000259" key="11">
    <source>
        <dbReference type="PROSITE" id="PS51195"/>
    </source>
</evidence>
<dbReference type="Proteomes" id="UP000235828">
    <property type="component" value="Chromosome B"/>
</dbReference>
<dbReference type="CDD" id="cd18787">
    <property type="entry name" value="SF2_C_DEAD"/>
    <property type="match status" value="1"/>
</dbReference>
<keyword evidence="2 7" id="KW-0378">Hydrolase</keyword>
<dbReference type="InterPro" id="IPR014014">
    <property type="entry name" value="RNA_helicase_DEAD_Q_motif"/>
</dbReference>
<dbReference type="PROSITE" id="PS51195">
    <property type="entry name" value="Q_MOTIF"/>
    <property type="match status" value="1"/>
</dbReference>
<dbReference type="Gene3D" id="3.40.50.300">
    <property type="entry name" value="P-loop containing nucleotide triphosphate hydrolases"/>
    <property type="match status" value="2"/>
</dbReference>
<dbReference type="InterPro" id="IPR044742">
    <property type="entry name" value="DEAD/DEAH_RhlB"/>
</dbReference>
<name>A0A2N8ZKM3_9VIBR</name>
<dbReference type="GO" id="GO:0016787">
    <property type="term" value="F:hydrolase activity"/>
    <property type="evidence" value="ECO:0007669"/>
    <property type="project" value="UniProtKB-KW"/>
</dbReference>
<dbReference type="AlphaFoldDB" id="A0A2N8ZKM3"/>
<feature type="domain" description="Helicase C-terminal" evidence="10">
    <location>
        <begin position="234"/>
        <end position="386"/>
    </location>
</feature>
<reference evidence="12 13" key="1">
    <citation type="submission" date="2017-10" db="EMBL/GenBank/DDBJ databases">
        <authorList>
            <person name="Banno H."/>
            <person name="Chua N.-H."/>
        </authorList>
    </citation>
    <scope>NUCLEOTIDE SEQUENCE [LARGE SCALE GENOMIC DNA]</scope>
    <source>
        <strain evidence="12">Vibrio tapetis CECT4600</strain>
    </source>
</reference>
<dbReference type="InterPro" id="IPR050079">
    <property type="entry name" value="DEAD_box_RNA_helicase"/>
</dbReference>
<feature type="domain" description="Helicase ATP-binding" evidence="9">
    <location>
        <begin position="40"/>
        <end position="210"/>
    </location>
</feature>
<feature type="region of interest" description="Disordered" evidence="8">
    <location>
        <begin position="380"/>
        <end position="422"/>
    </location>
</feature>
<feature type="domain" description="DEAD-box RNA helicase Q" evidence="11">
    <location>
        <begin position="10"/>
        <end position="37"/>
    </location>
</feature>
<dbReference type="PROSITE" id="PS51192">
    <property type="entry name" value="HELICASE_ATP_BIND_1"/>
    <property type="match status" value="1"/>
</dbReference>
<evidence type="ECO:0000256" key="1">
    <source>
        <dbReference type="ARBA" id="ARBA00022741"/>
    </source>
</evidence>
<evidence type="ECO:0000256" key="3">
    <source>
        <dbReference type="ARBA" id="ARBA00022806"/>
    </source>
</evidence>
<keyword evidence="13" id="KW-1185">Reference proteome</keyword>
<dbReference type="SMART" id="SM00490">
    <property type="entry name" value="HELICc"/>
    <property type="match status" value="1"/>
</dbReference>
<dbReference type="InterPro" id="IPR027417">
    <property type="entry name" value="P-loop_NTPase"/>
</dbReference>
<evidence type="ECO:0000259" key="9">
    <source>
        <dbReference type="PROSITE" id="PS51192"/>
    </source>
</evidence>
<feature type="short sequence motif" description="Q motif" evidence="6">
    <location>
        <begin position="10"/>
        <end position="37"/>
    </location>
</feature>
<keyword evidence="3 7" id="KW-0347">Helicase</keyword>
<dbReference type="PANTHER" id="PTHR47959">
    <property type="entry name" value="ATP-DEPENDENT RNA HELICASE RHLE-RELATED"/>
    <property type="match status" value="1"/>
</dbReference>
<proteinExistence type="inferred from homology"/>
<evidence type="ECO:0000256" key="2">
    <source>
        <dbReference type="ARBA" id="ARBA00022801"/>
    </source>
</evidence>
<feature type="compositionally biased region" description="Basic residues" evidence="8">
    <location>
        <begin position="395"/>
        <end position="422"/>
    </location>
</feature>
<sequence>MFINAKANLMTFSDFNLSSAITDAISTQFQTPTEIQKLAIPAATAGKDLLALAQTGSGKTLAFGLPTLQCVDSSSEKIQSVIVVPTRELAIQVSANLHAIAVTIGVRIVTLCGGVDQTVQLNELNKAPHIVIATPGRLLDFLNQDVVILNDVKQLVLDEADRLLDMGFWPDLQKILRFFLSQYQTMCFSATMPDNLKTVLSAILNDPIRIEAQAVNTVVETINEHLYLVNKGSKAQALIAQIKANDWQQILVFISARDNADALAKKVAKAGITVAALHGDKDQSTREQTLEQFKTNQVQVLIATDILARGIHIDALPVVVNFDLPLSAPVYVHRVGRTARAGQSGIAISLVCHGEANALKAIRELTGRSLTLNELEGFPVTDKPALESDDTSMPKRAKRDKQANRRSAKKRSSSQFKKKTTR</sequence>
<dbReference type="Pfam" id="PF00271">
    <property type="entry name" value="Helicase_C"/>
    <property type="match status" value="1"/>
</dbReference>
<dbReference type="InterPro" id="IPR014001">
    <property type="entry name" value="Helicase_ATP-bd"/>
</dbReference>
<dbReference type="GO" id="GO:0005829">
    <property type="term" value="C:cytosol"/>
    <property type="evidence" value="ECO:0007669"/>
    <property type="project" value="TreeGrafter"/>
</dbReference>
<dbReference type="CDD" id="cd00268">
    <property type="entry name" value="DEADc"/>
    <property type="match status" value="1"/>
</dbReference>
<dbReference type="GO" id="GO:0003724">
    <property type="term" value="F:RNA helicase activity"/>
    <property type="evidence" value="ECO:0007669"/>
    <property type="project" value="UniProtKB-EC"/>
</dbReference>
<keyword evidence="1 7" id="KW-0547">Nucleotide-binding</keyword>
<dbReference type="InterPro" id="IPR000629">
    <property type="entry name" value="RNA-helicase_DEAD-box_CS"/>
</dbReference>
<evidence type="ECO:0000256" key="8">
    <source>
        <dbReference type="SAM" id="MobiDB-lite"/>
    </source>
</evidence>
<evidence type="ECO:0000313" key="12">
    <source>
        <dbReference type="EMBL" id="SON52469.1"/>
    </source>
</evidence>
<evidence type="ECO:0000313" key="13">
    <source>
        <dbReference type="Proteomes" id="UP000235828"/>
    </source>
</evidence>
<evidence type="ECO:0000256" key="7">
    <source>
        <dbReference type="RuleBase" id="RU000492"/>
    </source>
</evidence>
<evidence type="ECO:0000256" key="6">
    <source>
        <dbReference type="PROSITE-ProRule" id="PRU00552"/>
    </source>
</evidence>
<dbReference type="PROSITE" id="PS00039">
    <property type="entry name" value="DEAD_ATP_HELICASE"/>
    <property type="match status" value="1"/>
</dbReference>
<dbReference type="PROSITE" id="PS51194">
    <property type="entry name" value="HELICASE_CTER"/>
    <property type="match status" value="1"/>
</dbReference>
<comment type="similarity">
    <text evidence="5 7">Belongs to the DEAD box helicase family.</text>
</comment>
<accession>A0A2N8ZKM3</accession>
<dbReference type="EMBL" id="LT960612">
    <property type="protein sequence ID" value="SON52469.1"/>
    <property type="molecule type" value="Genomic_DNA"/>
</dbReference>
<evidence type="ECO:0000256" key="5">
    <source>
        <dbReference type="ARBA" id="ARBA00038437"/>
    </source>
</evidence>
<dbReference type="EC" id="3.6.4.13" evidence="12"/>
<dbReference type="GO" id="GO:0003676">
    <property type="term" value="F:nucleic acid binding"/>
    <property type="evidence" value="ECO:0007669"/>
    <property type="project" value="InterPro"/>
</dbReference>
<dbReference type="GO" id="GO:0005524">
    <property type="term" value="F:ATP binding"/>
    <property type="evidence" value="ECO:0007669"/>
    <property type="project" value="UniProtKB-KW"/>
</dbReference>